<evidence type="ECO:0000256" key="4">
    <source>
        <dbReference type="ARBA" id="ARBA00022622"/>
    </source>
</evidence>
<feature type="signal peptide" evidence="10">
    <location>
        <begin position="1"/>
        <end position="21"/>
    </location>
</feature>
<reference evidence="12" key="1">
    <citation type="submission" date="2016-12" db="EMBL/GenBank/DDBJ databases">
        <title>Trypanosoma brucei Minichromosomal Variant Surface Glycoprotein (VSG) Repertoire.</title>
        <authorList>
            <person name="Cross G.A."/>
            <person name="Mugnier M.R."/>
        </authorList>
    </citation>
    <scope>NUCLEOTIDE SEQUENCE</scope>
    <source>
        <strain evidence="12">Tb927.100.52</strain>
    </source>
</reference>
<dbReference type="VEuPathDB" id="TriTrypDB:Tb927.5.130"/>
<evidence type="ECO:0000256" key="8">
    <source>
        <dbReference type="ARBA" id="ARBA00023288"/>
    </source>
</evidence>
<evidence type="ECO:0000256" key="3">
    <source>
        <dbReference type="ARBA" id="ARBA00022475"/>
    </source>
</evidence>
<name>A0A1V0G0C6_9TRYP</name>
<dbReference type="GO" id="GO:0098552">
    <property type="term" value="C:side of membrane"/>
    <property type="evidence" value="ECO:0007669"/>
    <property type="project" value="UniProtKB-KW"/>
</dbReference>
<keyword evidence="8" id="KW-0449">Lipoprotein</keyword>
<dbReference type="VEuPathDB" id="TriTrypDB:Tbg972.3.2550"/>
<evidence type="ECO:0000256" key="5">
    <source>
        <dbReference type="ARBA" id="ARBA00022729"/>
    </source>
</evidence>
<dbReference type="VEuPathDB" id="TriTrypDB:Tb1125.5.130"/>
<feature type="chain" id="PRO_5013296171" evidence="10">
    <location>
        <begin position="22"/>
        <end position="343"/>
    </location>
</feature>
<sequence length="343" mass="37962">MWKKSAGLFVAMFLMFSHVSGSQKDIVNEEEFKVLCEFVRLTERISKWVEGIGGKSEVDVTLLKERTTDILFGTGVNDVNGMTWKYYRQLDCGRDSGGLTDIAGEALVKDLICLCEGMDGQPNLEDLCYAGNAKRHKSNMWNGPDNHRKTWDDLRSKCTTGRGKSVPTETELQENKKRLQGLIKARKEGNVGDHLYTYGGGKDRGLHTCSGVGTESDGICVLYRKGPGLDNASGIKWLGNLEKLVKEVEKMNKEESTGGSTKPSTDGKPSMEKKPKPNTKPSTGENSPAKGSEGPQRNENTNAQTTKSTETNTTTMRPPEEQKSSSKIILQFLWIFFFAICVN</sequence>
<evidence type="ECO:0000256" key="9">
    <source>
        <dbReference type="SAM" id="MobiDB-lite"/>
    </source>
</evidence>
<protein>
    <submittedName>
        <fullName evidence="12">Variant surface glycoprotein</fullName>
    </submittedName>
</protein>
<evidence type="ECO:0000256" key="7">
    <source>
        <dbReference type="ARBA" id="ARBA00023180"/>
    </source>
</evidence>
<dbReference type="EMBL" id="KY404830">
    <property type="protein sequence ID" value="ARB51438.1"/>
    <property type="molecule type" value="Genomic_DNA"/>
</dbReference>
<proteinExistence type="predicted"/>
<dbReference type="Pfam" id="PF13206">
    <property type="entry name" value="VSG_B"/>
    <property type="match status" value="1"/>
</dbReference>
<evidence type="ECO:0000256" key="6">
    <source>
        <dbReference type="ARBA" id="ARBA00023136"/>
    </source>
</evidence>
<keyword evidence="5 10" id="KW-0732">Signal</keyword>
<evidence type="ECO:0000313" key="12">
    <source>
        <dbReference type="EMBL" id="ARB51438.1"/>
    </source>
</evidence>
<dbReference type="AlphaFoldDB" id="A0A1V0G0C6"/>
<keyword evidence="7" id="KW-0325">Glycoprotein</keyword>
<comment type="function">
    <text evidence="1">VSG forms a coat on the surface of the parasite. The trypanosome evades the immune response of the host by expressing a series of antigenically distinct VSGs from an estimated 1000 VSG genes.</text>
</comment>
<organism evidence="12">
    <name type="scientific">Trypanosoma brucei</name>
    <dbReference type="NCBI Taxonomy" id="5691"/>
    <lineage>
        <taxon>Eukaryota</taxon>
        <taxon>Discoba</taxon>
        <taxon>Euglenozoa</taxon>
        <taxon>Kinetoplastea</taxon>
        <taxon>Metakinetoplastina</taxon>
        <taxon>Trypanosomatida</taxon>
        <taxon>Trypanosomatidae</taxon>
        <taxon>Trypanosoma</taxon>
    </lineage>
</organism>
<evidence type="ECO:0000259" key="11">
    <source>
        <dbReference type="Pfam" id="PF13206"/>
    </source>
</evidence>
<keyword evidence="3" id="KW-1003">Cell membrane</keyword>
<comment type="subcellular location">
    <subcellularLocation>
        <location evidence="2">Cell membrane</location>
        <topology evidence="2">Lipid-anchor</topology>
        <topology evidence="2">GPI-anchor</topology>
    </subcellularLocation>
</comment>
<evidence type="ECO:0000256" key="1">
    <source>
        <dbReference type="ARBA" id="ARBA00002523"/>
    </source>
</evidence>
<feature type="region of interest" description="Disordered" evidence="9">
    <location>
        <begin position="250"/>
        <end position="325"/>
    </location>
</feature>
<dbReference type="InterPro" id="IPR025932">
    <property type="entry name" value="Trypano_VSG_B_N_dom"/>
</dbReference>
<dbReference type="GO" id="GO:0005886">
    <property type="term" value="C:plasma membrane"/>
    <property type="evidence" value="ECO:0007669"/>
    <property type="project" value="UniProtKB-SubCell"/>
</dbReference>
<feature type="compositionally biased region" description="Low complexity" evidence="9">
    <location>
        <begin position="300"/>
        <end position="315"/>
    </location>
</feature>
<keyword evidence="6" id="KW-0472">Membrane</keyword>
<evidence type="ECO:0000256" key="10">
    <source>
        <dbReference type="SAM" id="SignalP"/>
    </source>
</evidence>
<accession>A0A1V0G0C6</accession>
<feature type="domain" description="Trypanosome variant surface glycoprotein B-type N-terminal" evidence="11">
    <location>
        <begin position="63"/>
        <end position="257"/>
    </location>
</feature>
<dbReference type="VEuPathDB" id="TriTrypDB:Tb427_000502000"/>
<keyword evidence="4" id="KW-0336">GPI-anchor</keyword>
<evidence type="ECO:0000256" key="2">
    <source>
        <dbReference type="ARBA" id="ARBA00004609"/>
    </source>
</evidence>